<name>A0A6C0IR58_9ZZZZ</name>
<accession>A0A6C0IR58</accession>
<dbReference type="EMBL" id="MN740233">
    <property type="protein sequence ID" value="QHT95050.1"/>
    <property type="molecule type" value="Genomic_DNA"/>
</dbReference>
<proteinExistence type="predicted"/>
<organism evidence="1">
    <name type="scientific">viral metagenome</name>
    <dbReference type="NCBI Taxonomy" id="1070528"/>
    <lineage>
        <taxon>unclassified sequences</taxon>
        <taxon>metagenomes</taxon>
        <taxon>organismal metagenomes</taxon>
    </lineage>
</organism>
<evidence type="ECO:0000313" key="1">
    <source>
        <dbReference type="EMBL" id="QHT95050.1"/>
    </source>
</evidence>
<reference evidence="1" key="1">
    <citation type="journal article" date="2020" name="Nature">
        <title>Giant virus diversity and host interactions through global metagenomics.</title>
        <authorList>
            <person name="Schulz F."/>
            <person name="Roux S."/>
            <person name="Paez-Espino D."/>
            <person name="Jungbluth S."/>
            <person name="Walsh D.A."/>
            <person name="Denef V.J."/>
            <person name="McMahon K.D."/>
            <person name="Konstantinidis K.T."/>
            <person name="Eloe-Fadrosh E.A."/>
            <person name="Kyrpides N.C."/>
            <person name="Woyke T."/>
        </authorList>
    </citation>
    <scope>NUCLEOTIDE SEQUENCE</scope>
    <source>
        <strain evidence="1">GVMAG-M-3300024261-37</strain>
    </source>
</reference>
<sequence length="130" mass="15331">MEKKHISKAFNEHIVDLYSDLKIIFPKNNDVRAGKTMVETLSKYNPKKMIEGWYKYITQVYGIKILKGDDDFFINHNFEKEVTQYGGNVEETAQWANDLKKLWNSLSGEDRSKAIKYFQNLTTMSNLYYN</sequence>
<dbReference type="AlphaFoldDB" id="A0A6C0IR58"/>
<protein>
    <submittedName>
        <fullName evidence="1">Uncharacterized protein</fullName>
    </submittedName>
</protein>